<evidence type="ECO:0000256" key="1">
    <source>
        <dbReference type="ARBA" id="ARBA00001946"/>
    </source>
</evidence>
<dbReference type="Pfam" id="PF03199">
    <property type="entry name" value="GSH_synthase"/>
    <property type="match status" value="1"/>
</dbReference>
<evidence type="ECO:0000313" key="12">
    <source>
        <dbReference type="EMBL" id="MCL6270648.1"/>
    </source>
</evidence>
<dbReference type="InterPro" id="IPR014049">
    <property type="entry name" value="Glutathione_synthase_N_euk"/>
</dbReference>
<dbReference type="InterPro" id="IPR016185">
    <property type="entry name" value="PreATP-grasp_dom_sf"/>
</dbReference>
<keyword evidence="13" id="KW-1185">Reference proteome</keyword>
<comment type="similarity">
    <text evidence="3">Belongs to the eukaryotic GSH synthase family.</text>
</comment>
<gene>
    <name evidence="12" type="ORF">M3P05_12000</name>
</gene>
<evidence type="ECO:0000256" key="4">
    <source>
        <dbReference type="ARBA" id="ARBA00012214"/>
    </source>
</evidence>
<keyword evidence="9" id="KW-0067">ATP-binding</keyword>
<keyword evidence="10" id="KW-0460">Magnesium</keyword>
<evidence type="ECO:0000256" key="3">
    <source>
        <dbReference type="ARBA" id="ARBA00010385"/>
    </source>
</evidence>
<dbReference type="InterPro" id="IPR005615">
    <property type="entry name" value="Glutathione_synthase"/>
</dbReference>
<evidence type="ECO:0000256" key="6">
    <source>
        <dbReference type="ARBA" id="ARBA00022684"/>
    </source>
</evidence>
<dbReference type="Pfam" id="PF03917">
    <property type="entry name" value="GSH_synth_ATP"/>
    <property type="match status" value="1"/>
</dbReference>
<dbReference type="EC" id="6.3.2.3" evidence="4"/>
<evidence type="ECO:0000256" key="10">
    <source>
        <dbReference type="ARBA" id="ARBA00022842"/>
    </source>
</evidence>
<evidence type="ECO:0000256" key="2">
    <source>
        <dbReference type="ARBA" id="ARBA00004965"/>
    </source>
</evidence>
<dbReference type="SUPFAM" id="SSF52440">
    <property type="entry name" value="PreATP-grasp domain"/>
    <property type="match status" value="1"/>
</dbReference>
<sequence length="485" mass="54256">MPFIPHPELPSQVIDEACEWAMMHGMAMKTSTGTARHCAFSLTPVAIKRDVFNGLKAATPLIARLIHNVSEDHAFVQQIMKDVSQADPFFGRLLKLHRQIHGGSSQRIEAPRQPLLMMRTDYMDGRVQGPKVVEFNGIAAGMGPFGQRIHELHTYLQNQWGEAFQHWADSDDGELALNNCMNELASGVAQTAKRIRSEAGDCGQPVFLMVVQDSEDNVYDQHLLEMELQKLGVRTVRRTFRQLHDQLYTGGNNRLMLKDIGSLDVVYLRAGYQLCDYQSTDLLEDECCEALSQTRVFIEKHAVAVNATVSQQLATSKTMQMVLTMMPPEELTRWGLSLYEAETIQEYLADMLPVTSDTAKWFAEKGDPDQWVLKNQGEGGGHCVFGEDILPAIKAMPESAFKAWALMRRLYPHERQRPALAVRDGYTKEVNDLISEVGLFTIHFNGEPLTDQNGYAGYLIRSKPSTATEGGVHSGQGMLDSLLLV</sequence>
<accession>A0ABT0PGZ5</accession>
<comment type="pathway">
    <text evidence="2">Sulfur metabolism; glutathione biosynthesis; glutathione from L-cysteine and L-glutamate: step 2/2.</text>
</comment>
<evidence type="ECO:0000259" key="11">
    <source>
        <dbReference type="Pfam" id="PF03199"/>
    </source>
</evidence>
<dbReference type="Gene3D" id="3.30.470.20">
    <property type="entry name" value="ATP-grasp fold, B domain"/>
    <property type="match status" value="1"/>
</dbReference>
<dbReference type="InterPro" id="IPR037013">
    <property type="entry name" value="GSH-S_sub-bd_sf"/>
</dbReference>
<dbReference type="InterPro" id="IPR004887">
    <property type="entry name" value="GSH_synth_subst-bd"/>
</dbReference>
<dbReference type="Proteomes" id="UP001203338">
    <property type="component" value="Unassembled WGS sequence"/>
</dbReference>
<dbReference type="InterPro" id="IPR014709">
    <property type="entry name" value="Glutathione_synthase_C_euk"/>
</dbReference>
<protein>
    <recommendedName>
        <fullName evidence="4">glutathione synthase</fullName>
        <ecNumber evidence="4">6.3.2.3</ecNumber>
    </recommendedName>
</protein>
<keyword evidence="5" id="KW-0436">Ligase</keyword>
<reference evidence="12 13" key="1">
    <citation type="submission" date="2022-05" db="EMBL/GenBank/DDBJ databases">
        <authorList>
            <person name="Park J.-S."/>
        </authorList>
    </citation>
    <scope>NUCLEOTIDE SEQUENCE [LARGE SCALE GENOMIC DNA]</scope>
    <source>
        <strain evidence="12 13">2012CJ34-2</strain>
    </source>
</reference>
<evidence type="ECO:0000256" key="5">
    <source>
        <dbReference type="ARBA" id="ARBA00022598"/>
    </source>
</evidence>
<dbReference type="PANTHER" id="PTHR11130:SF0">
    <property type="entry name" value="GLUTATHIONE SYNTHETASE"/>
    <property type="match status" value="1"/>
</dbReference>
<name>A0ABT0PGZ5_9GAMM</name>
<dbReference type="SUPFAM" id="SSF56059">
    <property type="entry name" value="Glutathione synthetase ATP-binding domain-like"/>
    <property type="match status" value="1"/>
</dbReference>
<dbReference type="RefSeq" id="WP_249699906.1">
    <property type="nucleotide sequence ID" value="NZ_JAMFLX010000015.1"/>
</dbReference>
<keyword evidence="6" id="KW-0317">Glutathione biosynthesis</keyword>
<dbReference type="InterPro" id="IPR014042">
    <property type="entry name" value="Glutathione_synthase_a-hlx"/>
</dbReference>
<dbReference type="EMBL" id="JAMFLX010000015">
    <property type="protein sequence ID" value="MCL6270648.1"/>
    <property type="molecule type" value="Genomic_DNA"/>
</dbReference>
<dbReference type="Gene3D" id="3.30.1490.50">
    <property type="match status" value="1"/>
</dbReference>
<evidence type="ECO:0000256" key="7">
    <source>
        <dbReference type="ARBA" id="ARBA00022723"/>
    </source>
</evidence>
<dbReference type="Gene3D" id="3.30.1490.80">
    <property type="match status" value="1"/>
</dbReference>
<dbReference type="Gene3D" id="3.40.50.1760">
    <property type="entry name" value="Glutathione synthase, substrate-binding domain superfamily, eukaryotic"/>
    <property type="match status" value="1"/>
</dbReference>
<keyword evidence="8" id="KW-0547">Nucleotide-binding</keyword>
<feature type="domain" description="Glutathione synthase substrate-binding" evidence="11">
    <location>
        <begin position="206"/>
        <end position="314"/>
    </location>
</feature>
<evidence type="ECO:0000313" key="13">
    <source>
        <dbReference type="Proteomes" id="UP001203338"/>
    </source>
</evidence>
<dbReference type="PIRSF" id="PIRSF001558">
    <property type="entry name" value="GSHase"/>
    <property type="match status" value="1"/>
</dbReference>
<evidence type="ECO:0000256" key="8">
    <source>
        <dbReference type="ARBA" id="ARBA00022741"/>
    </source>
</evidence>
<evidence type="ECO:0000256" key="9">
    <source>
        <dbReference type="ARBA" id="ARBA00022840"/>
    </source>
</evidence>
<comment type="cofactor">
    <cofactor evidence="1">
        <name>Mg(2+)</name>
        <dbReference type="ChEBI" id="CHEBI:18420"/>
    </cofactor>
</comment>
<organism evidence="12 13">
    <name type="scientific">Parendozoicomonas callyspongiae</name>
    <dbReference type="NCBI Taxonomy" id="2942213"/>
    <lineage>
        <taxon>Bacteria</taxon>
        <taxon>Pseudomonadati</taxon>
        <taxon>Pseudomonadota</taxon>
        <taxon>Gammaproteobacteria</taxon>
        <taxon>Oceanospirillales</taxon>
        <taxon>Endozoicomonadaceae</taxon>
        <taxon>Parendozoicomonas</taxon>
    </lineage>
</organism>
<keyword evidence="7" id="KW-0479">Metal-binding</keyword>
<dbReference type="Gene3D" id="1.10.1080.10">
    <property type="entry name" value="Glutathione Synthetase, Chain A, domain 3"/>
    <property type="match status" value="1"/>
</dbReference>
<comment type="caution">
    <text evidence="12">The sequence shown here is derived from an EMBL/GenBank/DDBJ whole genome shotgun (WGS) entry which is preliminary data.</text>
</comment>
<proteinExistence type="inferred from homology"/>
<dbReference type="PANTHER" id="PTHR11130">
    <property type="entry name" value="GLUTATHIONE SYNTHETASE"/>
    <property type="match status" value="1"/>
</dbReference>